<evidence type="ECO:0000256" key="6">
    <source>
        <dbReference type="SAM" id="Phobius"/>
    </source>
</evidence>
<evidence type="ECO:0000256" key="4">
    <source>
        <dbReference type="ARBA" id="ARBA00022989"/>
    </source>
</evidence>
<dbReference type="NCBIfam" id="NF037997">
    <property type="entry name" value="Na_Pi_symport"/>
    <property type="match status" value="2"/>
</dbReference>
<evidence type="ECO:0000313" key="7">
    <source>
        <dbReference type="EMBL" id="TCJ82669.1"/>
    </source>
</evidence>
<sequence>MSNLNTSELSTSEETKSHLLQWAMVAFLVYLLICAVGMIGGGFKLATGDHAKELFAFASNPFAGLVIGTVATALIQSSSTVTAIIVGLVAGGLPVAVAVPMVMGANIGTSITNTIVSLGHVRAKEEFKRAFAAATVHDFFNLFSVVIFLPLEIMFGFLEKIGSWLSSFFYGAGDTSMGGFNFVKAATAPVVKTAKGAVEGFGDQIGGIALIVFGIALIFLSITLVGRLLKKLMVGKAKDIMHTAIGRGPISGIFSGTLVTVLVQSSSTTTSLMVPLAGSGAFNLRQIYPFTLGANIGTCVTAVLAATAVTGNAEAALQIAFIHLTYNILGVVIIYGLPFLRYLPVRAAEWLGATAAENKMVALGYILGVFFVIPGACLGISSII</sequence>
<dbReference type="GO" id="GO:0044341">
    <property type="term" value="P:sodium-dependent phosphate transport"/>
    <property type="evidence" value="ECO:0007669"/>
    <property type="project" value="InterPro"/>
</dbReference>
<dbReference type="PANTHER" id="PTHR10010">
    <property type="entry name" value="SOLUTE CARRIER FAMILY 34 SODIUM PHOSPHATE , MEMBER 2-RELATED"/>
    <property type="match status" value="1"/>
</dbReference>
<evidence type="ECO:0000256" key="1">
    <source>
        <dbReference type="ARBA" id="ARBA00004651"/>
    </source>
</evidence>
<feature type="transmembrane region" description="Helical" evidence="6">
    <location>
        <begin position="81"/>
        <end position="103"/>
    </location>
</feature>
<evidence type="ECO:0000256" key="2">
    <source>
        <dbReference type="ARBA" id="ARBA00022475"/>
    </source>
</evidence>
<dbReference type="GO" id="GO:0005436">
    <property type="term" value="F:sodium:phosphate symporter activity"/>
    <property type="evidence" value="ECO:0007669"/>
    <property type="project" value="InterPro"/>
</dbReference>
<feature type="transmembrane region" description="Helical" evidence="6">
    <location>
        <begin position="321"/>
        <end position="340"/>
    </location>
</feature>
<dbReference type="Proteomes" id="UP000294887">
    <property type="component" value="Unassembled WGS sequence"/>
</dbReference>
<dbReference type="OrthoDB" id="9763003at2"/>
<dbReference type="RefSeq" id="WP_131907179.1">
    <property type="nucleotide sequence ID" value="NZ_BAAAFU010000007.1"/>
</dbReference>
<evidence type="ECO:0000256" key="5">
    <source>
        <dbReference type="ARBA" id="ARBA00023136"/>
    </source>
</evidence>
<feature type="transmembrane region" description="Helical" evidence="6">
    <location>
        <begin position="287"/>
        <end position="309"/>
    </location>
</feature>
<dbReference type="InterPro" id="IPR003841">
    <property type="entry name" value="Na/Pi_transpt"/>
</dbReference>
<feature type="transmembrane region" description="Helical" evidence="6">
    <location>
        <begin position="20"/>
        <end position="42"/>
    </location>
</feature>
<feature type="transmembrane region" description="Helical" evidence="6">
    <location>
        <begin position="360"/>
        <end position="380"/>
    </location>
</feature>
<dbReference type="Pfam" id="PF02690">
    <property type="entry name" value="Na_Pi_cotrans"/>
    <property type="match status" value="2"/>
</dbReference>
<proteinExistence type="predicted"/>
<dbReference type="AlphaFoldDB" id="A0A4R1ESK8"/>
<keyword evidence="8" id="KW-1185">Reference proteome</keyword>
<feature type="transmembrane region" description="Helical" evidence="6">
    <location>
        <begin position="205"/>
        <end position="229"/>
    </location>
</feature>
<dbReference type="GO" id="GO:0005886">
    <property type="term" value="C:plasma membrane"/>
    <property type="evidence" value="ECO:0007669"/>
    <property type="project" value="UniProtKB-SubCell"/>
</dbReference>
<feature type="transmembrane region" description="Helical" evidence="6">
    <location>
        <begin position="139"/>
        <end position="158"/>
    </location>
</feature>
<dbReference type="PANTHER" id="PTHR10010:SF46">
    <property type="entry name" value="SODIUM-DEPENDENT PHOSPHATE TRANSPORT PROTEIN 2B"/>
    <property type="match status" value="1"/>
</dbReference>
<reference evidence="7 8" key="1">
    <citation type="submission" date="2019-03" db="EMBL/GenBank/DDBJ databases">
        <title>Genomic Encyclopedia of Type Strains, Phase IV (KMG-IV): sequencing the most valuable type-strain genomes for metagenomic binning, comparative biology and taxonomic classification.</title>
        <authorList>
            <person name="Goeker M."/>
        </authorList>
    </citation>
    <scope>NUCLEOTIDE SEQUENCE [LARGE SCALE GENOMIC DNA]</scope>
    <source>
        <strain evidence="7 8">DSM 24830</strain>
    </source>
</reference>
<comment type="subcellular location">
    <subcellularLocation>
        <location evidence="1">Cell membrane</location>
        <topology evidence="1">Multi-pass membrane protein</topology>
    </subcellularLocation>
</comment>
<feature type="transmembrane region" description="Helical" evidence="6">
    <location>
        <begin position="250"/>
        <end position="267"/>
    </location>
</feature>
<feature type="transmembrane region" description="Helical" evidence="6">
    <location>
        <begin position="54"/>
        <end position="75"/>
    </location>
</feature>
<accession>A0A4R1ESK8</accession>
<keyword evidence="2" id="KW-1003">Cell membrane</keyword>
<protein>
    <submittedName>
        <fullName evidence="7">Sodium-dependent phosphate cotransporter</fullName>
    </submittedName>
</protein>
<gene>
    <name evidence="7" type="ORF">EV695_3401</name>
</gene>
<evidence type="ECO:0000313" key="8">
    <source>
        <dbReference type="Proteomes" id="UP000294887"/>
    </source>
</evidence>
<keyword evidence="5 6" id="KW-0472">Membrane</keyword>
<organism evidence="7 8">
    <name type="scientific">Cocleimonas flava</name>
    <dbReference type="NCBI Taxonomy" id="634765"/>
    <lineage>
        <taxon>Bacteria</taxon>
        <taxon>Pseudomonadati</taxon>
        <taxon>Pseudomonadota</taxon>
        <taxon>Gammaproteobacteria</taxon>
        <taxon>Thiotrichales</taxon>
        <taxon>Thiotrichaceae</taxon>
        <taxon>Cocleimonas</taxon>
    </lineage>
</organism>
<keyword evidence="3 6" id="KW-0812">Transmembrane</keyword>
<name>A0A4R1ESK8_9GAMM</name>
<comment type="caution">
    <text evidence="7">The sequence shown here is derived from an EMBL/GenBank/DDBJ whole genome shotgun (WGS) entry which is preliminary data.</text>
</comment>
<dbReference type="EMBL" id="SMFQ01000005">
    <property type="protein sequence ID" value="TCJ82669.1"/>
    <property type="molecule type" value="Genomic_DNA"/>
</dbReference>
<keyword evidence="4 6" id="KW-1133">Transmembrane helix</keyword>
<evidence type="ECO:0000256" key="3">
    <source>
        <dbReference type="ARBA" id="ARBA00022692"/>
    </source>
</evidence>